<accession>A0ABW2B0U4</accession>
<dbReference type="EMBL" id="JBHSWG010000001">
    <property type="protein sequence ID" value="MFC6758877.1"/>
    <property type="molecule type" value="Genomic_DNA"/>
</dbReference>
<organism evidence="1 2">
    <name type="scientific">Sulfitobacter porphyrae</name>
    <dbReference type="NCBI Taxonomy" id="1246864"/>
    <lineage>
        <taxon>Bacteria</taxon>
        <taxon>Pseudomonadati</taxon>
        <taxon>Pseudomonadota</taxon>
        <taxon>Alphaproteobacteria</taxon>
        <taxon>Rhodobacterales</taxon>
        <taxon>Roseobacteraceae</taxon>
        <taxon>Sulfitobacter</taxon>
    </lineage>
</organism>
<dbReference type="Gene3D" id="3.90.70.10">
    <property type="entry name" value="Cysteine proteinases"/>
    <property type="match status" value="1"/>
</dbReference>
<keyword evidence="2" id="KW-1185">Reference proteome</keyword>
<dbReference type="Proteomes" id="UP001596353">
    <property type="component" value="Unassembled WGS sequence"/>
</dbReference>
<comment type="caution">
    <text evidence="1">The sequence shown here is derived from an EMBL/GenBank/DDBJ whole genome shotgun (WGS) entry which is preliminary data.</text>
</comment>
<sequence>MTNHGAPDPLIAGLVELCRIQGVTTSAEQLTDGLPKTHWAEKGESLAGLALRRVNMSCRVSREPLATLPEHCLPALLFLKDGRTVVVDP</sequence>
<evidence type="ECO:0000313" key="2">
    <source>
        <dbReference type="Proteomes" id="UP001596353"/>
    </source>
</evidence>
<evidence type="ECO:0000313" key="1">
    <source>
        <dbReference type="EMBL" id="MFC6758877.1"/>
    </source>
</evidence>
<gene>
    <name evidence="1" type="ORF">ACFQFQ_04105</name>
</gene>
<proteinExistence type="predicted"/>
<reference evidence="2" key="1">
    <citation type="journal article" date="2019" name="Int. J. Syst. Evol. Microbiol.">
        <title>The Global Catalogue of Microorganisms (GCM) 10K type strain sequencing project: providing services to taxonomists for standard genome sequencing and annotation.</title>
        <authorList>
            <consortium name="The Broad Institute Genomics Platform"/>
            <consortium name="The Broad Institute Genome Sequencing Center for Infectious Disease"/>
            <person name="Wu L."/>
            <person name="Ma J."/>
        </authorList>
    </citation>
    <scope>NUCLEOTIDE SEQUENCE [LARGE SCALE GENOMIC DNA]</scope>
    <source>
        <strain evidence="2">CCUG 66188</strain>
    </source>
</reference>
<name>A0ABW2B0U4_9RHOB</name>
<protein>
    <submittedName>
        <fullName evidence="1">Uncharacterized protein</fullName>
    </submittedName>
</protein>